<dbReference type="FunFam" id="3.40.190.10:FF:000175">
    <property type="entry name" value="Glutamate receptor"/>
    <property type="match status" value="1"/>
</dbReference>
<dbReference type="SUPFAM" id="SSF53822">
    <property type="entry name" value="Periplasmic binding protein-like I"/>
    <property type="match status" value="1"/>
</dbReference>
<dbReference type="Gene3D" id="1.10.287.70">
    <property type="match status" value="1"/>
</dbReference>
<keyword evidence="9 17" id="KW-0675">Receptor</keyword>
<keyword evidence="4 15" id="KW-0812">Transmembrane</keyword>
<keyword evidence="10" id="KW-0325">Glycoprotein</keyword>
<evidence type="ECO:0000259" key="16">
    <source>
        <dbReference type="SMART" id="SM00079"/>
    </source>
</evidence>
<dbReference type="Pfam" id="PF00060">
    <property type="entry name" value="Lig_chan"/>
    <property type="match status" value="1"/>
</dbReference>
<dbReference type="FunFam" id="3.40.190.10:FF:000054">
    <property type="entry name" value="Glutamate receptor"/>
    <property type="match status" value="1"/>
</dbReference>
<dbReference type="InterPro" id="IPR015683">
    <property type="entry name" value="Ionotropic_Glu_rcpt"/>
</dbReference>
<keyword evidence="11" id="KW-1071">Ligand-gated ion channel</keyword>
<feature type="transmembrane region" description="Helical" evidence="15">
    <location>
        <begin position="949"/>
        <end position="969"/>
    </location>
</feature>
<feature type="transmembrane region" description="Helical" evidence="15">
    <location>
        <begin position="768"/>
        <end position="792"/>
    </location>
</feature>
<evidence type="ECO:0000256" key="6">
    <source>
        <dbReference type="ARBA" id="ARBA00022989"/>
    </source>
</evidence>
<comment type="caution">
    <text evidence="17">The sequence shown here is derived from an EMBL/GenBank/DDBJ whole genome shotgun (WGS) entry which is preliminary data.</text>
</comment>
<evidence type="ECO:0000256" key="14">
    <source>
        <dbReference type="SAM" id="MobiDB-lite"/>
    </source>
</evidence>
<protein>
    <submittedName>
        <fullName evidence="17">Glutamate receptor 3.6</fullName>
    </submittedName>
</protein>
<evidence type="ECO:0000256" key="2">
    <source>
        <dbReference type="ARBA" id="ARBA00008685"/>
    </source>
</evidence>
<evidence type="ECO:0000256" key="4">
    <source>
        <dbReference type="ARBA" id="ARBA00022692"/>
    </source>
</evidence>
<dbReference type="SMR" id="A0A438F4W5"/>
<dbReference type="InterPro" id="IPR001320">
    <property type="entry name" value="Iontro_rcpt_C"/>
</dbReference>
<evidence type="ECO:0000313" key="17">
    <source>
        <dbReference type="EMBL" id="RVW55067.1"/>
    </source>
</evidence>
<dbReference type="PANTHER" id="PTHR18966">
    <property type="entry name" value="IONOTROPIC GLUTAMATE RECEPTOR"/>
    <property type="match status" value="1"/>
</dbReference>
<name>A0A438F4W5_VITVI</name>
<evidence type="ECO:0000256" key="11">
    <source>
        <dbReference type="ARBA" id="ARBA00023286"/>
    </source>
</evidence>
<dbReference type="GO" id="GO:1901701">
    <property type="term" value="P:cellular response to oxygen-containing compound"/>
    <property type="evidence" value="ECO:0007669"/>
    <property type="project" value="UniProtKB-ARBA"/>
</dbReference>
<dbReference type="Pfam" id="PF01094">
    <property type="entry name" value="ANF_receptor"/>
    <property type="match status" value="1"/>
</dbReference>
<dbReference type="AlphaFoldDB" id="A0A438F4W5"/>
<keyword evidence="13" id="KW-1015">Disulfide bond</keyword>
<evidence type="ECO:0000256" key="7">
    <source>
        <dbReference type="ARBA" id="ARBA00023065"/>
    </source>
</evidence>
<accession>A0A438F4W5</accession>
<dbReference type="CDD" id="cd13686">
    <property type="entry name" value="GluR_Plant"/>
    <property type="match status" value="1"/>
</dbReference>
<gene>
    <name evidence="17" type="primary">GLR3.6_1</name>
    <name evidence="17" type="ORF">CK203_067069</name>
</gene>
<comment type="similarity">
    <text evidence="2">Belongs to the glutamate-gated ion channel (TC 1.A.10.1) family.</text>
</comment>
<evidence type="ECO:0000256" key="3">
    <source>
        <dbReference type="ARBA" id="ARBA00022448"/>
    </source>
</evidence>
<comment type="subcellular location">
    <subcellularLocation>
        <location evidence="1">Membrane</location>
        <topology evidence="1">Multi-pass membrane protein</topology>
    </subcellularLocation>
</comment>
<keyword evidence="6 15" id="KW-1133">Transmembrane helix</keyword>
<evidence type="ECO:0000256" key="12">
    <source>
        <dbReference type="ARBA" id="ARBA00023303"/>
    </source>
</evidence>
<evidence type="ECO:0000256" key="9">
    <source>
        <dbReference type="ARBA" id="ARBA00023170"/>
    </source>
</evidence>
<dbReference type="SUPFAM" id="SSF53850">
    <property type="entry name" value="Periplasmic binding protein-like II"/>
    <property type="match status" value="1"/>
</dbReference>
<evidence type="ECO:0000256" key="13">
    <source>
        <dbReference type="PIRSR" id="PIRSR037090-50"/>
    </source>
</evidence>
<dbReference type="GO" id="GO:0015276">
    <property type="term" value="F:ligand-gated monoatomic ion channel activity"/>
    <property type="evidence" value="ECO:0007669"/>
    <property type="project" value="InterPro"/>
</dbReference>
<dbReference type="Gene3D" id="3.40.50.2300">
    <property type="match status" value="2"/>
</dbReference>
<proteinExistence type="inferred from homology"/>
<dbReference type="PIRSF" id="PIRSF037090">
    <property type="entry name" value="Iontro_Glu-like_rcpt_pln"/>
    <property type="match status" value="1"/>
</dbReference>
<keyword evidence="12" id="KW-0407">Ion channel</keyword>
<dbReference type="InterPro" id="IPR017103">
    <property type="entry name" value="Iontropic_Glu_rcpt_pln"/>
</dbReference>
<evidence type="ECO:0000313" key="18">
    <source>
        <dbReference type="Proteomes" id="UP000288805"/>
    </source>
</evidence>
<dbReference type="FunFam" id="1.10.287.70:FF:000037">
    <property type="entry name" value="Glutamate receptor"/>
    <property type="match status" value="1"/>
</dbReference>
<dbReference type="Proteomes" id="UP000288805">
    <property type="component" value="Unassembled WGS sequence"/>
</dbReference>
<sequence length="1053" mass="117063">MHVGIREKAKRTVASIPGWKCIHHKWTAVLQMIWDDDDMAAQATALQLCPFSIAPFVITSELLFTPGFTLKVNSEGQGFRGDFGFLPKSFRSMILFREFLRCFLASTCSLALVFKMKMVWFLLLMVFLNGIISNGVGTNVSSRPSVVNIGAIFSFNSTIGKVAKFALEAAVQDVNSDPTVLGGTKLKLRTQDTNFSGFGAIMEALQFMEGDTVAIIGPQSSVMAHVVSHIANELQVPLISYAATDPTLFSLQYPFFLMTTHSDLYQMAAIADLVDYYGWREVIAIYVDDDYGRNGIAALGDELTKKRCKISYKAPMYPESSRDDITDVLVKVALTESRILVVHTYTEWGLEVLDVAQYLGMTGSGYVWIATNWLSTVMDTDASLPSNAMNNIQGVLTLRMYTPASELKSNFVSRWSNLTSAGTTNRHVGLSAYGLYAYDTVWVLAHAINAFFNQGGSISFSNDSRLTKLRGGSLHLDAMSIFDGGNLLLQSILQVNMTGVTGPIKFNSDHSLIRPAYEVINVIGTGVRRIGYWSNYSGLSVVPPAMLYTKPPNRTSTNQRLYDAIWPGQAAQTPRGWVFPSNGRQLIIGVPDRVSYREFISRVKGTDMFKGYCIDVFTAALSLLPYAVPYKLVPFGDGIHNPSCTDLVRLITTGVYDAAIGDIAIVTNRTRMVDFTQPYIESGLVVVAPIKTSNSNAWAFLKPFSKNMWIVTGTFFLLVGAVVWILEHRINDEFRGPPRRQFVTILWFSFSTLFFAHRENTVSTLGRVVLIIWLFVVLIINSSYTASLTSILTVQQLSSPVKGIESLQTSNDPIGYQQGSFAVNYLSEELNIHKSRLVPLNSAEDYAKALRDGPKKGGVAAVVDERAYIELFLSTRCEFTIVGQEFTKSGWGFAFPRDSPLAVDMSTAILKLSETGDLQRIHDKWLKGSACRSQDAKLAVDRLQLRSFWGLYAICGLACLVALFIYAILMVRQFSKHYIEESDSSVQNSRSGRLQTFLSFVDEKEEDVKSRSKRRQMEMASTRSTYEDESLSSSKRRHIELSSNKSTITSDQV</sequence>
<dbReference type="FunFam" id="3.40.50.2300:FF:000081">
    <property type="entry name" value="Glutamate receptor"/>
    <property type="match status" value="1"/>
</dbReference>
<keyword evidence="3" id="KW-0813">Transport</keyword>
<reference evidence="17 18" key="1">
    <citation type="journal article" date="2018" name="PLoS Genet.">
        <title>Population sequencing reveals clonal diversity and ancestral inbreeding in the grapevine cultivar Chardonnay.</title>
        <authorList>
            <person name="Roach M.J."/>
            <person name="Johnson D.L."/>
            <person name="Bohlmann J."/>
            <person name="van Vuuren H.J."/>
            <person name="Jones S.J."/>
            <person name="Pretorius I.S."/>
            <person name="Schmidt S.A."/>
            <person name="Borneman A.R."/>
        </authorList>
    </citation>
    <scope>NUCLEOTIDE SEQUENCE [LARGE SCALE GENOMIC DNA]</scope>
    <source>
        <strain evidence="18">cv. Chardonnay</strain>
        <tissue evidence="17">Leaf</tissue>
    </source>
</reference>
<dbReference type="Gene3D" id="3.40.190.10">
    <property type="entry name" value="Periplasmic binding protein-like II"/>
    <property type="match status" value="2"/>
</dbReference>
<dbReference type="PRINTS" id="PR01176">
    <property type="entry name" value="GABABRECEPTR"/>
</dbReference>
<evidence type="ECO:0000256" key="5">
    <source>
        <dbReference type="ARBA" id="ARBA00022729"/>
    </source>
</evidence>
<dbReference type="InterPro" id="IPR001828">
    <property type="entry name" value="ANF_lig-bd_rcpt"/>
</dbReference>
<dbReference type="GO" id="GO:0016020">
    <property type="term" value="C:membrane"/>
    <property type="evidence" value="ECO:0007669"/>
    <property type="project" value="UniProtKB-SubCell"/>
</dbReference>
<dbReference type="CDD" id="cd19990">
    <property type="entry name" value="PBP1_GABAb_receptor_plant"/>
    <property type="match status" value="1"/>
</dbReference>
<dbReference type="EMBL" id="QGNW01001119">
    <property type="protein sequence ID" value="RVW55067.1"/>
    <property type="molecule type" value="Genomic_DNA"/>
</dbReference>
<dbReference type="OrthoDB" id="5984008at2759"/>
<feature type="domain" description="Ionotropic glutamate receptor C-terminal" evidence="16">
    <location>
        <begin position="587"/>
        <end position="928"/>
    </location>
</feature>
<dbReference type="GO" id="GO:0009611">
    <property type="term" value="P:response to wounding"/>
    <property type="evidence" value="ECO:0007669"/>
    <property type="project" value="UniProtKB-ARBA"/>
</dbReference>
<dbReference type="SMART" id="SM00079">
    <property type="entry name" value="PBPe"/>
    <property type="match status" value="1"/>
</dbReference>
<keyword evidence="8 15" id="KW-0472">Membrane</keyword>
<keyword evidence="7" id="KW-0406">Ion transport</keyword>
<feature type="region of interest" description="Disordered" evidence="14">
    <location>
        <begin position="1008"/>
        <end position="1053"/>
    </location>
</feature>
<dbReference type="GO" id="GO:0007165">
    <property type="term" value="P:signal transduction"/>
    <property type="evidence" value="ECO:0007669"/>
    <property type="project" value="UniProtKB-ARBA"/>
</dbReference>
<dbReference type="Pfam" id="PF10613">
    <property type="entry name" value="Lig_chan-Glu_bd"/>
    <property type="match status" value="1"/>
</dbReference>
<evidence type="ECO:0000256" key="1">
    <source>
        <dbReference type="ARBA" id="ARBA00004141"/>
    </source>
</evidence>
<dbReference type="InterPro" id="IPR028082">
    <property type="entry name" value="Peripla_BP_I"/>
</dbReference>
<evidence type="ECO:0000256" key="15">
    <source>
        <dbReference type="SAM" id="Phobius"/>
    </source>
</evidence>
<feature type="compositionally biased region" description="Polar residues" evidence="14">
    <location>
        <begin position="1041"/>
        <end position="1053"/>
    </location>
</feature>
<evidence type="ECO:0000256" key="10">
    <source>
        <dbReference type="ARBA" id="ARBA00023180"/>
    </source>
</evidence>
<feature type="transmembrane region" description="Helical" evidence="15">
    <location>
        <begin position="708"/>
        <end position="726"/>
    </location>
</feature>
<dbReference type="InterPro" id="IPR044440">
    <property type="entry name" value="GABAb_receptor_plant_PBP1"/>
</dbReference>
<feature type="disulfide bond" evidence="13">
    <location>
        <begin position="877"/>
        <end position="931"/>
    </location>
</feature>
<dbReference type="InterPro" id="IPR019594">
    <property type="entry name" value="Glu/Gly-bd"/>
</dbReference>
<organism evidence="17 18">
    <name type="scientific">Vitis vinifera</name>
    <name type="common">Grape</name>
    <dbReference type="NCBI Taxonomy" id="29760"/>
    <lineage>
        <taxon>Eukaryota</taxon>
        <taxon>Viridiplantae</taxon>
        <taxon>Streptophyta</taxon>
        <taxon>Embryophyta</taxon>
        <taxon>Tracheophyta</taxon>
        <taxon>Spermatophyta</taxon>
        <taxon>Magnoliopsida</taxon>
        <taxon>eudicotyledons</taxon>
        <taxon>Gunneridae</taxon>
        <taxon>Pentapetalae</taxon>
        <taxon>rosids</taxon>
        <taxon>Vitales</taxon>
        <taxon>Vitaceae</taxon>
        <taxon>Viteae</taxon>
        <taxon>Vitis</taxon>
    </lineage>
</organism>
<evidence type="ECO:0000256" key="8">
    <source>
        <dbReference type="ARBA" id="ARBA00023136"/>
    </source>
</evidence>
<keyword evidence="5" id="KW-0732">Signal</keyword>